<dbReference type="SUPFAM" id="SSF53383">
    <property type="entry name" value="PLP-dependent transferases"/>
    <property type="match status" value="1"/>
</dbReference>
<dbReference type="AlphaFoldDB" id="A0A1I5H6P0"/>
<protein>
    <recommendedName>
        <fullName evidence="5">L-threonine aldolase</fullName>
        <ecNumber evidence="5">4.1.2.48</ecNumber>
    </recommendedName>
</protein>
<comment type="subunit">
    <text evidence="3">Homotetramer.</text>
</comment>
<dbReference type="GO" id="GO:0008732">
    <property type="term" value="F:L-allo-threonine aldolase activity"/>
    <property type="evidence" value="ECO:0007669"/>
    <property type="project" value="RHEA"/>
</dbReference>
<dbReference type="PANTHER" id="PTHR48097:SF5">
    <property type="entry name" value="LOW SPECIFICITY L-THREONINE ALDOLASE"/>
    <property type="match status" value="1"/>
</dbReference>
<feature type="domain" description="Aromatic amino acid beta-eliminating lyase/threonine aldolase" evidence="6">
    <location>
        <begin position="3"/>
        <end position="290"/>
    </location>
</feature>
<sequence length="350" mass="38034">MYFASDNWAGASEPIMNALMRHKDGYEPAYGDGPICESIEQRFQEIFETDCSVFVVGTGTAANALALSALTGPAGTVFCHKEAHIRVDECGAPEFLTSGARMWGLEGRHGKLSREALQTGFQEVPHGVVHHGQPSAVSLTQATEVGTLYSVEEITQLSAQAKDNGLAVHMDGARFANALVTLGVTPAEMTWKAGVDVLSFGATKNGAWCAEAVVFFNKDYAKDFIYRRKRAGQLFSKMRFAAAQFEGYFENDHWLDNARHSNAMAARLVKGLEAMDHTRIAWPTGSNEVFAIVPKQAAQKATAAGAVFYDWPSFGLAPEECPGEGESLLRLVCSFSTTQAEVDQFLDCLK</sequence>
<dbReference type="EMBL" id="FOVR01000006">
    <property type="protein sequence ID" value="SFO43869.1"/>
    <property type="molecule type" value="Genomic_DNA"/>
</dbReference>
<dbReference type="STRING" id="655353.SAMN04488056_10657"/>
<keyword evidence="8" id="KW-1185">Reference proteome</keyword>
<comment type="similarity">
    <text evidence="2 5">Belongs to the threonine aldolase family.</text>
</comment>
<comment type="function">
    <text evidence="5">Catalyzes the cleavage of L-allo-threonine and L-threonine to glycine and acetaldehyde.</text>
</comment>
<name>A0A1I5H6P0_9HYPH</name>
<dbReference type="PANTHER" id="PTHR48097">
    <property type="entry name" value="L-THREONINE ALDOLASE-RELATED"/>
    <property type="match status" value="1"/>
</dbReference>
<keyword evidence="5" id="KW-0456">Lyase</keyword>
<comment type="cofactor">
    <cofactor evidence="1 5">
        <name>pyridoxal 5'-phosphate</name>
        <dbReference type="ChEBI" id="CHEBI:597326"/>
    </cofactor>
</comment>
<dbReference type="GO" id="GO:0006567">
    <property type="term" value="P:L-threonine catabolic process"/>
    <property type="evidence" value="ECO:0007669"/>
    <property type="project" value="UniProtKB-UniRule"/>
</dbReference>
<keyword evidence="4 5" id="KW-0663">Pyridoxal phosphate</keyword>
<comment type="catalytic activity">
    <reaction evidence="5">
        <text>L-threonine = acetaldehyde + glycine</text>
        <dbReference type="Rhea" id="RHEA:19625"/>
        <dbReference type="ChEBI" id="CHEBI:15343"/>
        <dbReference type="ChEBI" id="CHEBI:57305"/>
        <dbReference type="ChEBI" id="CHEBI:57926"/>
        <dbReference type="EC" id="4.1.2.48"/>
    </reaction>
</comment>
<dbReference type="OrthoDB" id="9774495at2"/>
<dbReference type="EC" id="4.1.2.48" evidence="5"/>
<reference evidence="7 8" key="1">
    <citation type="submission" date="2016-10" db="EMBL/GenBank/DDBJ databases">
        <authorList>
            <person name="de Groot N.N."/>
        </authorList>
    </citation>
    <scope>NUCLEOTIDE SEQUENCE [LARGE SCALE GENOMIC DNA]</scope>
    <source>
        <strain evidence="7 8">CGMCC 1.9157</strain>
    </source>
</reference>
<gene>
    <name evidence="7" type="ORF">SAMN04488056_10657</name>
</gene>
<dbReference type="InterPro" id="IPR026273">
    <property type="entry name" value="Low_specificity_L-TA_bact"/>
</dbReference>
<evidence type="ECO:0000256" key="1">
    <source>
        <dbReference type="ARBA" id="ARBA00001933"/>
    </source>
</evidence>
<dbReference type="RefSeq" id="WP_090072821.1">
    <property type="nucleotide sequence ID" value="NZ_FOVR01000006.1"/>
</dbReference>
<evidence type="ECO:0000313" key="8">
    <source>
        <dbReference type="Proteomes" id="UP000199236"/>
    </source>
</evidence>
<evidence type="ECO:0000259" key="6">
    <source>
        <dbReference type="Pfam" id="PF01212"/>
    </source>
</evidence>
<dbReference type="PIRSF" id="PIRSF038940">
    <property type="entry name" value="Low_specificity_LTA"/>
    <property type="match status" value="1"/>
</dbReference>
<dbReference type="Pfam" id="PF01212">
    <property type="entry name" value="Beta_elim_lyase"/>
    <property type="match status" value="1"/>
</dbReference>
<dbReference type="Gene3D" id="3.40.640.10">
    <property type="entry name" value="Type I PLP-dependent aspartate aminotransferase-like (Major domain)"/>
    <property type="match status" value="1"/>
</dbReference>
<proteinExistence type="inferred from homology"/>
<evidence type="ECO:0000256" key="2">
    <source>
        <dbReference type="ARBA" id="ARBA00006966"/>
    </source>
</evidence>
<dbReference type="InterPro" id="IPR015424">
    <property type="entry name" value="PyrdxlP-dep_Trfase"/>
</dbReference>
<accession>A0A1I5H6P0</accession>
<dbReference type="InterPro" id="IPR015422">
    <property type="entry name" value="PyrdxlP-dep_Trfase_small"/>
</dbReference>
<dbReference type="Proteomes" id="UP000199236">
    <property type="component" value="Unassembled WGS sequence"/>
</dbReference>
<evidence type="ECO:0000256" key="3">
    <source>
        <dbReference type="ARBA" id="ARBA00011881"/>
    </source>
</evidence>
<evidence type="ECO:0000313" key="7">
    <source>
        <dbReference type="EMBL" id="SFO43869.1"/>
    </source>
</evidence>
<organism evidence="7 8">
    <name type="scientific">Cohaesibacter marisflavi</name>
    <dbReference type="NCBI Taxonomy" id="655353"/>
    <lineage>
        <taxon>Bacteria</taxon>
        <taxon>Pseudomonadati</taxon>
        <taxon>Pseudomonadota</taxon>
        <taxon>Alphaproteobacteria</taxon>
        <taxon>Hyphomicrobiales</taxon>
        <taxon>Cohaesibacteraceae</taxon>
    </lineage>
</organism>
<evidence type="ECO:0000256" key="5">
    <source>
        <dbReference type="PIRNR" id="PIRNR038940"/>
    </source>
</evidence>
<comment type="catalytic activity">
    <reaction evidence="5">
        <text>L-allo-threonine = acetaldehyde + glycine</text>
        <dbReference type="Rhea" id="RHEA:26209"/>
        <dbReference type="ChEBI" id="CHEBI:15343"/>
        <dbReference type="ChEBI" id="CHEBI:57305"/>
        <dbReference type="ChEBI" id="CHEBI:58585"/>
        <dbReference type="EC" id="4.1.2.48"/>
    </reaction>
</comment>
<dbReference type="Gene3D" id="3.90.1150.10">
    <property type="entry name" value="Aspartate Aminotransferase, domain 1"/>
    <property type="match status" value="1"/>
</dbReference>
<dbReference type="InterPro" id="IPR001597">
    <property type="entry name" value="ArAA_b-elim_lyase/Thr_aldolase"/>
</dbReference>
<evidence type="ECO:0000256" key="4">
    <source>
        <dbReference type="ARBA" id="ARBA00022898"/>
    </source>
</evidence>
<dbReference type="InterPro" id="IPR015421">
    <property type="entry name" value="PyrdxlP-dep_Trfase_major"/>
</dbReference>